<proteinExistence type="predicted"/>
<name>A0A9W7I1P8_HIBTR</name>
<evidence type="ECO:0000313" key="3">
    <source>
        <dbReference type="Proteomes" id="UP001165190"/>
    </source>
</evidence>
<evidence type="ECO:0000256" key="1">
    <source>
        <dbReference type="SAM" id="MobiDB-lite"/>
    </source>
</evidence>
<evidence type="ECO:0000313" key="2">
    <source>
        <dbReference type="EMBL" id="GMI87147.1"/>
    </source>
</evidence>
<keyword evidence="3" id="KW-1185">Reference proteome</keyword>
<feature type="compositionally biased region" description="Basic and acidic residues" evidence="1">
    <location>
        <begin position="25"/>
        <end position="45"/>
    </location>
</feature>
<reference evidence="2" key="1">
    <citation type="submission" date="2023-05" db="EMBL/GenBank/DDBJ databases">
        <title>Genome and transcriptome analyses reveal genes involved in the formation of fine ridges on petal epidermal cells in Hibiscus trionum.</title>
        <authorList>
            <person name="Koshimizu S."/>
            <person name="Masuda S."/>
            <person name="Ishii T."/>
            <person name="Shirasu K."/>
            <person name="Hoshino A."/>
            <person name="Arita M."/>
        </authorList>
    </citation>
    <scope>NUCLEOTIDE SEQUENCE</scope>
    <source>
        <strain evidence="2">Hamamatsu line</strain>
    </source>
</reference>
<organism evidence="2 3">
    <name type="scientific">Hibiscus trionum</name>
    <name type="common">Flower of an hour</name>
    <dbReference type="NCBI Taxonomy" id="183268"/>
    <lineage>
        <taxon>Eukaryota</taxon>
        <taxon>Viridiplantae</taxon>
        <taxon>Streptophyta</taxon>
        <taxon>Embryophyta</taxon>
        <taxon>Tracheophyta</taxon>
        <taxon>Spermatophyta</taxon>
        <taxon>Magnoliopsida</taxon>
        <taxon>eudicotyledons</taxon>
        <taxon>Gunneridae</taxon>
        <taxon>Pentapetalae</taxon>
        <taxon>rosids</taxon>
        <taxon>malvids</taxon>
        <taxon>Malvales</taxon>
        <taxon>Malvaceae</taxon>
        <taxon>Malvoideae</taxon>
        <taxon>Hibiscus</taxon>
    </lineage>
</organism>
<comment type="caution">
    <text evidence="2">The sequence shown here is derived from an EMBL/GenBank/DDBJ whole genome shotgun (WGS) entry which is preliminary data.</text>
</comment>
<dbReference type="Proteomes" id="UP001165190">
    <property type="component" value="Unassembled WGS sequence"/>
</dbReference>
<dbReference type="OrthoDB" id="1927209at2759"/>
<protein>
    <submittedName>
        <fullName evidence="2">Growth-regulating factor 1</fullName>
    </submittedName>
</protein>
<dbReference type="AlphaFoldDB" id="A0A9W7I1P8"/>
<accession>A0A9W7I1P8</accession>
<feature type="region of interest" description="Disordered" evidence="1">
    <location>
        <begin position="1"/>
        <end position="70"/>
    </location>
</feature>
<dbReference type="EMBL" id="BSYR01000022">
    <property type="protein sequence ID" value="GMI87147.1"/>
    <property type="molecule type" value="Genomic_DNA"/>
</dbReference>
<gene>
    <name evidence="2" type="ORF">HRI_002384000</name>
</gene>
<sequence>MVGSSDPIHWDEEGSILDSQTTPIRSRDGVVEQMERNDGARETRLSTRSIVSGGRHRSRKPVEGQSGCSAAATTATTAKLMHTALSSSASVVGPTGGSGESNSLTIAQQQFKNLQHAGKFNLLESALMNMLLLNKKKTIGKRTHNTAPRNEFGFVSSESLLNPSQVKCIDFGCAQDLNSQETKTHHSVRQFIGGWPKTQCDPKPLVLNKKPKIKHLLPREP</sequence>